<dbReference type="Proteomes" id="UP001064782">
    <property type="component" value="Unassembled WGS sequence"/>
</dbReference>
<reference evidence="3" key="1">
    <citation type="submission" date="2022-08" db="EMBL/GenBank/DDBJ databases">
        <title>Mycobacterium kiyosense sp. nov., scotochromogenic slow-glowing species isolated from respiratory specimens.</title>
        <authorList>
            <person name="Fukano H."/>
            <person name="Kazumi Y."/>
            <person name="Sakagami N."/>
            <person name="Ato M."/>
            <person name="Mitarai S."/>
            <person name="Hoshino Y."/>
        </authorList>
    </citation>
    <scope>NUCLEOTIDE SEQUENCE</scope>
    <source>
        <strain evidence="3">1413</strain>
        <strain evidence="2">SRL2020-028</strain>
    </source>
</reference>
<dbReference type="EMBL" id="BRXE01000077">
    <property type="protein sequence ID" value="GLB85241.1"/>
    <property type="molecule type" value="Genomic_DNA"/>
</dbReference>
<dbReference type="GO" id="GO:0051920">
    <property type="term" value="F:peroxiredoxin activity"/>
    <property type="evidence" value="ECO:0007669"/>
    <property type="project" value="InterPro"/>
</dbReference>
<dbReference type="InterPro" id="IPR029032">
    <property type="entry name" value="AhpD-like"/>
</dbReference>
<dbReference type="GeneID" id="83632149"/>
<dbReference type="PANTHER" id="PTHR35446">
    <property type="entry name" value="SI:CH211-175M2.5"/>
    <property type="match status" value="1"/>
</dbReference>
<dbReference type="AlphaFoldDB" id="A0A9P3QCA9"/>
<sequence>MRLGILDRGHRLPTKALFTVIGLVSGHPVVDAVKLAFYRREFFGAGALTHEAMRGPSEWSVGERELMAAYVSQVNTCPFCVAAHSATSGQWYADPAKVAATLTDVAAAPIGEQLRATLLLLGKLAGEHRIDPDDIRAVLAKGVSAQQIRDALAVALAFDITNRLANAFDFAVAGSDAMSAGAKHLLKRGYR</sequence>
<dbReference type="PANTHER" id="PTHR35446:SF2">
    <property type="entry name" value="CARBOXYMUCONOLACTONE DECARBOXYLASE-LIKE DOMAIN-CONTAINING PROTEIN"/>
    <property type="match status" value="1"/>
</dbReference>
<dbReference type="Pfam" id="PF02627">
    <property type="entry name" value="CMD"/>
    <property type="match status" value="1"/>
</dbReference>
<evidence type="ECO:0000313" key="3">
    <source>
        <dbReference type="EMBL" id="GLD33095.1"/>
    </source>
</evidence>
<dbReference type="SUPFAM" id="SSF69118">
    <property type="entry name" value="AhpD-like"/>
    <property type="match status" value="1"/>
</dbReference>
<dbReference type="Proteomes" id="UP001165663">
    <property type="component" value="Unassembled WGS sequence"/>
</dbReference>
<organism evidence="3 4">
    <name type="scientific">Mycobacterium kiyosense</name>
    <dbReference type="NCBI Taxonomy" id="2871094"/>
    <lineage>
        <taxon>Bacteria</taxon>
        <taxon>Bacillati</taxon>
        <taxon>Actinomycetota</taxon>
        <taxon>Actinomycetes</taxon>
        <taxon>Mycobacteriales</taxon>
        <taxon>Mycobacteriaceae</taxon>
        <taxon>Mycobacterium</taxon>
    </lineage>
</organism>
<keyword evidence="4" id="KW-1185">Reference proteome</keyword>
<feature type="domain" description="Carboxymuconolactone decarboxylase-like" evidence="1">
    <location>
        <begin position="50"/>
        <end position="118"/>
    </location>
</feature>
<dbReference type="InterPro" id="IPR003779">
    <property type="entry name" value="CMD-like"/>
</dbReference>
<name>A0A9P3QCA9_9MYCO</name>
<evidence type="ECO:0000259" key="1">
    <source>
        <dbReference type="Pfam" id="PF02627"/>
    </source>
</evidence>
<dbReference type="EMBL" id="BRZI01000065">
    <property type="protein sequence ID" value="GLD33095.1"/>
    <property type="molecule type" value="Genomic_DNA"/>
</dbReference>
<proteinExistence type="predicted"/>
<dbReference type="Gene3D" id="1.20.1290.10">
    <property type="entry name" value="AhpD-like"/>
    <property type="match status" value="1"/>
</dbReference>
<evidence type="ECO:0000313" key="2">
    <source>
        <dbReference type="EMBL" id="GLB85241.1"/>
    </source>
</evidence>
<comment type="caution">
    <text evidence="3">The sequence shown here is derived from an EMBL/GenBank/DDBJ whole genome shotgun (WGS) entry which is preliminary data.</text>
</comment>
<protein>
    <recommendedName>
        <fullName evidence="1">Carboxymuconolactone decarboxylase-like domain-containing protein</fullName>
    </recommendedName>
</protein>
<gene>
    <name evidence="3" type="ORF">Mkiyose1413_49780</name>
    <name evidence="2" type="ORF">SRL2020028_44970</name>
</gene>
<accession>A0A9P3QCA9</accession>
<evidence type="ECO:0000313" key="4">
    <source>
        <dbReference type="Proteomes" id="UP001064782"/>
    </source>
</evidence>
<dbReference type="RefSeq" id="WP_236981295.1">
    <property type="nucleotide sequence ID" value="NZ_BRXE01000077.1"/>
</dbReference>